<evidence type="ECO:0000256" key="2">
    <source>
        <dbReference type="ARBA" id="ARBA00022490"/>
    </source>
</evidence>
<gene>
    <name evidence="7" type="primary">phaC</name>
    <name evidence="7" type="ORF">GSH16_07885</name>
</gene>
<dbReference type="InterPro" id="IPR051321">
    <property type="entry name" value="PHA/PHB_synthase"/>
</dbReference>
<feature type="coiled-coil region" evidence="5">
    <location>
        <begin position="5"/>
        <end position="32"/>
    </location>
</feature>
<keyword evidence="5" id="KW-0175">Coiled coil</keyword>
<dbReference type="RefSeq" id="WP_160853775.1">
    <property type="nucleotide sequence ID" value="NZ_WUWG01000003.1"/>
</dbReference>
<evidence type="ECO:0000256" key="4">
    <source>
        <dbReference type="ARBA" id="ARBA00023315"/>
    </source>
</evidence>
<keyword evidence="8" id="KW-1185">Reference proteome</keyword>
<dbReference type="InterPro" id="IPR029058">
    <property type="entry name" value="AB_hydrolase_fold"/>
</dbReference>
<evidence type="ECO:0000313" key="7">
    <source>
        <dbReference type="EMBL" id="MXU65365.1"/>
    </source>
</evidence>
<dbReference type="GO" id="GO:0042619">
    <property type="term" value="P:poly-hydroxybutyrate biosynthetic process"/>
    <property type="evidence" value="ECO:0007669"/>
    <property type="project" value="InterPro"/>
</dbReference>
<dbReference type="InterPro" id="IPR010963">
    <property type="entry name" value="PHA_synth_I"/>
</dbReference>
<evidence type="ECO:0000313" key="8">
    <source>
        <dbReference type="Proteomes" id="UP000436016"/>
    </source>
</evidence>
<name>A0A6B0TUB6_9RHOB</name>
<dbReference type="PANTHER" id="PTHR36837:SF5">
    <property type="entry name" value="POLY-3-HYDROXYBUTYRATE SYNTHASE"/>
    <property type="match status" value="1"/>
</dbReference>
<organism evidence="7 8">
    <name type="scientific">Oceanomicrobium pacificus</name>
    <dbReference type="NCBI Taxonomy" id="2692916"/>
    <lineage>
        <taxon>Bacteria</taxon>
        <taxon>Pseudomonadati</taxon>
        <taxon>Pseudomonadota</taxon>
        <taxon>Alphaproteobacteria</taxon>
        <taxon>Rhodobacterales</taxon>
        <taxon>Paracoccaceae</taxon>
        <taxon>Oceanomicrobium</taxon>
    </lineage>
</organism>
<evidence type="ECO:0000256" key="5">
    <source>
        <dbReference type="SAM" id="Coils"/>
    </source>
</evidence>
<accession>A0A6B0TUB6</accession>
<dbReference type="GO" id="GO:0005737">
    <property type="term" value="C:cytoplasm"/>
    <property type="evidence" value="ECO:0007669"/>
    <property type="project" value="UniProtKB-SubCell"/>
</dbReference>
<keyword evidence="2" id="KW-0963">Cytoplasm</keyword>
<dbReference type="Pfam" id="PF07167">
    <property type="entry name" value="PhaC_N"/>
    <property type="match status" value="1"/>
</dbReference>
<dbReference type="PANTHER" id="PTHR36837">
    <property type="entry name" value="POLY(3-HYDROXYALKANOATE) POLYMERASE SUBUNIT PHAC"/>
    <property type="match status" value="1"/>
</dbReference>
<dbReference type="GO" id="GO:0016746">
    <property type="term" value="F:acyltransferase activity"/>
    <property type="evidence" value="ECO:0007669"/>
    <property type="project" value="UniProtKB-KW"/>
</dbReference>
<keyword evidence="3" id="KW-0808">Transferase</keyword>
<dbReference type="EMBL" id="WUWG01000003">
    <property type="protein sequence ID" value="MXU65365.1"/>
    <property type="molecule type" value="Genomic_DNA"/>
</dbReference>
<dbReference type="NCBIfam" id="TIGR01838">
    <property type="entry name" value="PHA_synth_I"/>
    <property type="match status" value="1"/>
</dbReference>
<comment type="subcellular location">
    <subcellularLocation>
        <location evidence="1">Cytoplasm</location>
    </subcellularLocation>
</comment>
<evidence type="ECO:0000256" key="1">
    <source>
        <dbReference type="ARBA" id="ARBA00004496"/>
    </source>
</evidence>
<proteinExistence type="predicted"/>
<dbReference type="Proteomes" id="UP000436016">
    <property type="component" value="Unassembled WGS sequence"/>
</dbReference>
<comment type="caution">
    <text evidence="7">The sequence shown here is derived from an EMBL/GenBank/DDBJ whole genome shotgun (WGS) entry which is preliminary data.</text>
</comment>
<protein>
    <submittedName>
        <fullName evidence="7">Class I poly(R)-hydroxyalkanoic acid synthase</fullName>
    </submittedName>
</protein>
<dbReference type="Gene3D" id="3.40.50.1820">
    <property type="entry name" value="alpha/beta hydrolase"/>
    <property type="match status" value="1"/>
</dbReference>
<feature type="domain" description="Poly-beta-hydroxybutyrate polymerase N-terminal" evidence="6">
    <location>
        <begin position="118"/>
        <end position="288"/>
    </location>
</feature>
<dbReference type="InterPro" id="IPR010941">
    <property type="entry name" value="PhaC_N"/>
</dbReference>
<dbReference type="SUPFAM" id="SSF53474">
    <property type="entry name" value="alpha/beta-Hydrolases"/>
    <property type="match status" value="1"/>
</dbReference>
<evidence type="ECO:0000256" key="3">
    <source>
        <dbReference type="ARBA" id="ARBA00022679"/>
    </source>
</evidence>
<evidence type="ECO:0000259" key="6">
    <source>
        <dbReference type="Pfam" id="PF07167"/>
    </source>
</evidence>
<dbReference type="AlphaFoldDB" id="A0A6B0TUB6"/>
<keyword evidence="4" id="KW-0012">Acyltransferase</keyword>
<sequence length="608" mass="69615">MGEKGQNLEQDFEELTEDSQEFARNMAQAAETSAQIWQTFLEAQAAEKPQTQPDPLNTMPAFAELTRALWDNPEKLAERTLEFWTEQNRLWQHSFLKWLGAEEEAEAPNLPDMAAPGKRFSHEQWSQNALFDYIKQSYLLTSGWIQNTVHSVEDLSPRDRKKAEFYTRQYVEAMNPANFFALNPEVLETTAKEKGQNLVRGLQMMLQDMQRGKGKLLIRQTDMDAFEVGRDMAITPGAVVWENEILQLIQYAPTTDEVRSVPILFIPPWINKFYILDLNQKKSMVRWLVEQGYTVFMISWVNPDRAQKDETWDSYLTKGALAAIDKVLEETGQKKLHLASYCIGGTLTGTLMAWLGKQGDKRIASSTFFTAQLDFEDAGELQVFVDDRTIDLVDEQMEEGYLPAETMASAFNMLRSNDLIWSYVVNNYMLGKDPFPFDLLYWNADSTAMPAKVHHFYLERFYRDNALVKGGLSVLDTPITLADIKGPVYHVATREDHIAPAASVYRGARMMKNAKLRFILSGSGHIAGVVNPVAAQKYQYWTNDDMDQPTLEDWFDGATETQGSWWPDWDRWLTRRSGKWVPARAPGATLGQIEPAPGRYVKLRFDQR</sequence>
<reference evidence="7 8" key="1">
    <citation type="submission" date="2019-12" db="EMBL/GenBank/DDBJ databases">
        <title>Strain KN286 was isolated from seawater, which was collected from Caroline Seamount in the tropical western Pacific.</title>
        <authorList>
            <person name="Wang Q."/>
        </authorList>
    </citation>
    <scope>NUCLEOTIDE SEQUENCE [LARGE SCALE GENOMIC DNA]</scope>
    <source>
        <strain evidence="7 8">KN286</strain>
    </source>
</reference>